<keyword evidence="15" id="KW-1185">Reference proteome</keyword>
<dbReference type="InterPro" id="IPR015946">
    <property type="entry name" value="KH_dom-like_a/b"/>
</dbReference>
<organism evidence="14 15">
    <name type="scientific">Alkalispirochaeta sphaeroplastigenens</name>
    <dbReference type="NCBI Taxonomy" id="1187066"/>
    <lineage>
        <taxon>Bacteria</taxon>
        <taxon>Pseudomonadati</taxon>
        <taxon>Spirochaetota</taxon>
        <taxon>Spirochaetia</taxon>
        <taxon>Spirochaetales</taxon>
        <taxon>Spirochaetaceae</taxon>
        <taxon>Alkalispirochaeta</taxon>
    </lineage>
</organism>
<comment type="subunit">
    <text evidence="8">Monomer.</text>
</comment>
<keyword evidence="3 8" id="KW-1003">Cell membrane</keyword>
<feature type="region of interest" description="Disordered" evidence="11">
    <location>
        <begin position="150"/>
        <end position="173"/>
    </location>
</feature>
<comment type="function">
    <text evidence="8">An essential GTPase that binds both GDP and GTP, with rapid nucleotide exchange. Plays a role in 16S rRNA processing and 30S ribosomal subunit biogenesis and possibly also in cell cycle regulation and energy metabolism.</text>
</comment>
<dbReference type="InterPro" id="IPR004044">
    <property type="entry name" value="KH_dom_type_2"/>
</dbReference>
<dbReference type="GO" id="GO:0043024">
    <property type="term" value="F:ribosomal small subunit binding"/>
    <property type="evidence" value="ECO:0007669"/>
    <property type="project" value="TreeGrafter"/>
</dbReference>
<keyword evidence="8" id="KW-0472">Membrane</keyword>
<accession>A0A2S4JVT6</accession>
<evidence type="ECO:0000256" key="5">
    <source>
        <dbReference type="ARBA" id="ARBA00022741"/>
    </source>
</evidence>
<feature type="binding site" evidence="8">
    <location>
        <begin position="62"/>
        <end position="66"/>
    </location>
    <ligand>
        <name>GTP</name>
        <dbReference type="ChEBI" id="CHEBI:37565"/>
    </ligand>
</feature>
<evidence type="ECO:0000256" key="8">
    <source>
        <dbReference type="HAMAP-Rule" id="MF_00367"/>
    </source>
</evidence>
<dbReference type="EMBL" id="LPWH01000052">
    <property type="protein sequence ID" value="POR03603.1"/>
    <property type="molecule type" value="Genomic_DNA"/>
</dbReference>
<dbReference type="PROSITE" id="PS51713">
    <property type="entry name" value="G_ERA"/>
    <property type="match status" value="1"/>
</dbReference>
<evidence type="ECO:0000256" key="7">
    <source>
        <dbReference type="ARBA" id="ARBA00023134"/>
    </source>
</evidence>
<protein>
    <recommendedName>
        <fullName evidence="2 8">GTPase Era</fullName>
    </recommendedName>
</protein>
<dbReference type="Gene3D" id="3.30.300.20">
    <property type="match status" value="1"/>
</dbReference>
<dbReference type="RefSeq" id="WP_103679774.1">
    <property type="nucleotide sequence ID" value="NZ_LPWH01000052.1"/>
</dbReference>
<evidence type="ECO:0000259" key="12">
    <source>
        <dbReference type="PROSITE" id="PS50823"/>
    </source>
</evidence>
<keyword evidence="8" id="KW-0963">Cytoplasm</keyword>
<dbReference type="InterPro" id="IPR009019">
    <property type="entry name" value="KH_sf_prok-type"/>
</dbReference>
<evidence type="ECO:0000256" key="3">
    <source>
        <dbReference type="ARBA" id="ARBA00022475"/>
    </source>
</evidence>
<feature type="domain" description="Era-type G" evidence="13">
    <location>
        <begin position="7"/>
        <end position="127"/>
    </location>
</feature>
<dbReference type="HAMAP" id="MF_00367">
    <property type="entry name" value="GTPase_Era"/>
    <property type="match status" value="1"/>
</dbReference>
<evidence type="ECO:0000313" key="14">
    <source>
        <dbReference type="EMBL" id="POR03603.1"/>
    </source>
</evidence>
<dbReference type="Pfam" id="PF01926">
    <property type="entry name" value="MMR_HSR1"/>
    <property type="match status" value="1"/>
</dbReference>
<dbReference type="PROSITE" id="PS50823">
    <property type="entry name" value="KH_TYPE_2"/>
    <property type="match status" value="1"/>
</dbReference>
<dbReference type="PANTHER" id="PTHR42698">
    <property type="entry name" value="GTPASE ERA"/>
    <property type="match status" value="1"/>
</dbReference>
<evidence type="ECO:0000256" key="10">
    <source>
        <dbReference type="RuleBase" id="RU003761"/>
    </source>
</evidence>
<comment type="subcellular location">
    <subcellularLocation>
        <location evidence="8">Cytoplasm</location>
    </subcellularLocation>
    <subcellularLocation>
        <location evidence="8">Cell membrane</location>
        <topology evidence="8">Peripheral membrane protein</topology>
    </subcellularLocation>
</comment>
<dbReference type="Pfam" id="PF07650">
    <property type="entry name" value="KH_2"/>
    <property type="match status" value="1"/>
</dbReference>
<dbReference type="InterPro" id="IPR027417">
    <property type="entry name" value="P-loop_NTPase"/>
</dbReference>
<keyword evidence="5 8" id="KW-0547">Nucleotide-binding</keyword>
<dbReference type="InterPro" id="IPR006073">
    <property type="entry name" value="GTP-bd"/>
</dbReference>
<comment type="similarity">
    <text evidence="1 8 9 10">Belongs to the TRAFAC class TrmE-Era-EngA-EngB-Septin-like GTPase superfamily. Era GTPase family.</text>
</comment>
<dbReference type="GO" id="GO:0005886">
    <property type="term" value="C:plasma membrane"/>
    <property type="evidence" value="ECO:0007669"/>
    <property type="project" value="UniProtKB-SubCell"/>
</dbReference>
<dbReference type="SUPFAM" id="SSF52540">
    <property type="entry name" value="P-loop containing nucleoside triphosphate hydrolases"/>
    <property type="match status" value="1"/>
</dbReference>
<evidence type="ECO:0000313" key="15">
    <source>
        <dbReference type="Proteomes" id="UP000237350"/>
    </source>
</evidence>
<dbReference type="InterPro" id="IPR005662">
    <property type="entry name" value="GTPase_Era-like"/>
</dbReference>
<keyword evidence="8" id="KW-0699">rRNA-binding</keyword>
<dbReference type="Proteomes" id="UP000237350">
    <property type="component" value="Unassembled WGS sequence"/>
</dbReference>
<evidence type="ECO:0000256" key="9">
    <source>
        <dbReference type="PROSITE-ProRule" id="PRU01050"/>
    </source>
</evidence>
<keyword evidence="6 8" id="KW-0694">RNA-binding</keyword>
<evidence type="ECO:0000256" key="11">
    <source>
        <dbReference type="SAM" id="MobiDB-lite"/>
    </source>
</evidence>
<keyword evidence="7 8" id="KW-0342">GTP-binding</keyword>
<dbReference type="GO" id="GO:0005829">
    <property type="term" value="C:cytosol"/>
    <property type="evidence" value="ECO:0007669"/>
    <property type="project" value="TreeGrafter"/>
</dbReference>
<feature type="domain" description="KH type-2" evidence="12">
    <location>
        <begin position="221"/>
        <end position="297"/>
    </location>
</feature>
<dbReference type="GO" id="GO:0005525">
    <property type="term" value="F:GTP binding"/>
    <property type="evidence" value="ECO:0007669"/>
    <property type="project" value="UniProtKB-UniRule"/>
</dbReference>
<evidence type="ECO:0000259" key="13">
    <source>
        <dbReference type="PROSITE" id="PS51713"/>
    </source>
</evidence>
<dbReference type="InterPro" id="IPR030388">
    <property type="entry name" value="G_ERA_dom"/>
</dbReference>
<dbReference type="AlphaFoldDB" id="A0A2S4JVT6"/>
<dbReference type="SUPFAM" id="SSF54814">
    <property type="entry name" value="Prokaryotic type KH domain (KH-domain type II)"/>
    <property type="match status" value="1"/>
</dbReference>
<name>A0A2S4JVT6_9SPIO</name>
<sequence>MTSEHGKSGFVVVLGRPSTGKSTLINRICGEKVSIVSPVPQTTRNTIRGIYTEERGQIVFLDTPGLHQADKKINLRMRDVVTESLEDCDALIYTVDTTRPPGEEEEAVATLASSLEVSRIVLLTKTDHPESAPALIEEFLARHGLDDLPRFQTGGLQEDPREQKSSHEAAEPRPRGIEDLLAALFPLLPQGPPWYPEDHYTDQPPQFRIAEIVREQAILRTRQEVPHAIYVEVADLEQRPKYLWARVFIFVERPTQQGILVGKGAATITEIRKESQKILGRIFPLPVRLALQVKVKPRWRRDDNLLNSLIQ</sequence>
<comment type="caution">
    <text evidence="14">The sequence shown here is derived from an EMBL/GenBank/DDBJ whole genome shotgun (WGS) entry which is preliminary data.</text>
</comment>
<comment type="caution">
    <text evidence="9">Lacks conserved residue(s) required for the propagation of feature annotation.</text>
</comment>
<keyword evidence="4" id="KW-0997">Cell inner membrane</keyword>
<dbReference type="GO" id="GO:0000028">
    <property type="term" value="P:ribosomal small subunit assembly"/>
    <property type="evidence" value="ECO:0007669"/>
    <property type="project" value="TreeGrafter"/>
</dbReference>
<feature type="binding site" evidence="8">
    <location>
        <begin position="15"/>
        <end position="22"/>
    </location>
    <ligand>
        <name>GTP</name>
        <dbReference type="ChEBI" id="CHEBI:37565"/>
    </ligand>
</feature>
<dbReference type="NCBIfam" id="NF000908">
    <property type="entry name" value="PRK00089.1"/>
    <property type="match status" value="1"/>
</dbReference>
<dbReference type="Gene3D" id="3.40.50.300">
    <property type="entry name" value="P-loop containing nucleotide triphosphate hydrolases"/>
    <property type="match status" value="1"/>
</dbReference>
<dbReference type="OrthoDB" id="9805918at2"/>
<keyword evidence="8" id="KW-0690">Ribosome biogenesis</keyword>
<dbReference type="NCBIfam" id="TIGR00436">
    <property type="entry name" value="era"/>
    <property type="match status" value="1"/>
</dbReference>
<dbReference type="CDD" id="cd22534">
    <property type="entry name" value="KH-II_Era"/>
    <property type="match status" value="1"/>
</dbReference>
<evidence type="ECO:0000256" key="1">
    <source>
        <dbReference type="ARBA" id="ARBA00007921"/>
    </source>
</evidence>
<gene>
    <name evidence="8" type="primary">era</name>
    <name evidence="14" type="ORF">AU468_04985</name>
</gene>
<dbReference type="GO" id="GO:0003924">
    <property type="term" value="F:GTPase activity"/>
    <property type="evidence" value="ECO:0007669"/>
    <property type="project" value="UniProtKB-UniRule"/>
</dbReference>
<evidence type="ECO:0000256" key="2">
    <source>
        <dbReference type="ARBA" id="ARBA00020484"/>
    </source>
</evidence>
<feature type="binding site" evidence="8">
    <location>
        <begin position="124"/>
        <end position="127"/>
    </location>
    <ligand>
        <name>GTP</name>
        <dbReference type="ChEBI" id="CHEBI:37565"/>
    </ligand>
</feature>
<evidence type="ECO:0000256" key="6">
    <source>
        <dbReference type="ARBA" id="ARBA00022884"/>
    </source>
</evidence>
<reference evidence="15" key="1">
    <citation type="submission" date="2015-12" db="EMBL/GenBank/DDBJ databases">
        <authorList>
            <person name="Lodha T.D."/>
            <person name="Chintalapati S."/>
            <person name="Chintalapati V.R."/>
            <person name="Sravanthi T."/>
        </authorList>
    </citation>
    <scope>NUCLEOTIDE SEQUENCE [LARGE SCALE GENOMIC DNA]</scope>
    <source>
        <strain evidence="15">JC133</strain>
    </source>
</reference>
<dbReference type="CDD" id="cd04163">
    <property type="entry name" value="Era"/>
    <property type="match status" value="1"/>
</dbReference>
<proteinExistence type="inferred from homology"/>
<dbReference type="GO" id="GO:0070181">
    <property type="term" value="F:small ribosomal subunit rRNA binding"/>
    <property type="evidence" value="ECO:0007669"/>
    <property type="project" value="UniProtKB-UniRule"/>
</dbReference>
<dbReference type="PANTHER" id="PTHR42698:SF1">
    <property type="entry name" value="GTPASE ERA, MITOCHONDRIAL"/>
    <property type="match status" value="1"/>
</dbReference>
<feature type="compositionally biased region" description="Basic and acidic residues" evidence="11">
    <location>
        <begin position="158"/>
        <end position="173"/>
    </location>
</feature>
<dbReference type="NCBIfam" id="TIGR00231">
    <property type="entry name" value="small_GTP"/>
    <property type="match status" value="1"/>
</dbReference>
<evidence type="ECO:0000256" key="4">
    <source>
        <dbReference type="ARBA" id="ARBA00022519"/>
    </source>
</evidence>
<dbReference type="InterPro" id="IPR005225">
    <property type="entry name" value="Small_GTP-bd"/>
</dbReference>